<evidence type="ECO:0000256" key="9">
    <source>
        <dbReference type="ARBA" id="ARBA00022827"/>
    </source>
</evidence>
<evidence type="ECO:0000256" key="14">
    <source>
        <dbReference type="PIRNR" id="PIRNR004491"/>
    </source>
</evidence>
<dbReference type="Proteomes" id="UP000321606">
    <property type="component" value="Chromosome"/>
</dbReference>
<dbReference type="InterPro" id="IPR015865">
    <property type="entry name" value="Riboflavin_kinase_bac/euk"/>
</dbReference>
<dbReference type="CDD" id="cd02064">
    <property type="entry name" value="FAD_synthetase_N"/>
    <property type="match status" value="1"/>
</dbReference>
<dbReference type="Gene3D" id="3.40.50.620">
    <property type="entry name" value="HUPs"/>
    <property type="match status" value="1"/>
</dbReference>
<evidence type="ECO:0000256" key="15">
    <source>
        <dbReference type="SAM" id="Coils"/>
    </source>
</evidence>
<keyword evidence="5 14" id="KW-0808">Transferase</keyword>
<dbReference type="SUPFAM" id="SSF82114">
    <property type="entry name" value="Riboflavin kinase-like"/>
    <property type="match status" value="1"/>
</dbReference>
<accession>A0A510JAW9</accession>
<dbReference type="NCBIfam" id="TIGR00125">
    <property type="entry name" value="cyt_tran_rel"/>
    <property type="match status" value="1"/>
</dbReference>
<keyword evidence="11" id="KW-0511">Multifunctional enzyme</keyword>
<dbReference type="AlphaFoldDB" id="A0A510JAW9"/>
<dbReference type="GO" id="GO:0003919">
    <property type="term" value="F:FMN adenylyltransferase activity"/>
    <property type="evidence" value="ECO:0007669"/>
    <property type="project" value="UniProtKB-UniRule"/>
</dbReference>
<dbReference type="UniPathway" id="UPA00276">
    <property type="reaction ID" value="UER00406"/>
</dbReference>
<evidence type="ECO:0000256" key="6">
    <source>
        <dbReference type="ARBA" id="ARBA00022695"/>
    </source>
</evidence>
<evidence type="ECO:0000256" key="11">
    <source>
        <dbReference type="ARBA" id="ARBA00023268"/>
    </source>
</evidence>
<evidence type="ECO:0000256" key="5">
    <source>
        <dbReference type="ARBA" id="ARBA00022679"/>
    </source>
</evidence>
<dbReference type="NCBIfam" id="TIGR00083">
    <property type="entry name" value="ribF"/>
    <property type="match status" value="1"/>
</dbReference>
<evidence type="ECO:0000256" key="12">
    <source>
        <dbReference type="ARBA" id="ARBA00047880"/>
    </source>
</evidence>
<dbReference type="EC" id="2.7.7.2" evidence="14"/>
<reference evidence="17 18" key="1">
    <citation type="submission" date="2019-07" db="EMBL/GenBank/DDBJ databases">
        <title>Complete Genome Sequence of Leptotrichia goodfellowii Strain JCM 16774.</title>
        <authorList>
            <person name="Watanabe S."/>
            <person name="Cui L."/>
        </authorList>
    </citation>
    <scope>NUCLEOTIDE SEQUENCE [LARGE SCALE GENOMIC DNA]</scope>
    <source>
        <strain evidence="17 18">JCM16774</strain>
    </source>
</reference>
<comment type="pathway">
    <text evidence="2 14">Cofactor biosynthesis; FMN biosynthesis; FMN from riboflavin (ATP route): step 1/1.</text>
</comment>
<proteinExistence type="inferred from homology"/>
<keyword evidence="8 14" id="KW-0418">Kinase</keyword>
<organism evidence="17 18">
    <name type="scientific">Pseudoleptotrichia goodfellowii</name>
    <dbReference type="NCBI Taxonomy" id="157692"/>
    <lineage>
        <taxon>Bacteria</taxon>
        <taxon>Fusobacteriati</taxon>
        <taxon>Fusobacteriota</taxon>
        <taxon>Fusobacteriia</taxon>
        <taxon>Fusobacteriales</taxon>
        <taxon>Leptotrichiaceae</taxon>
        <taxon>Pseudoleptotrichia</taxon>
    </lineage>
</organism>
<dbReference type="InterPro" id="IPR015864">
    <property type="entry name" value="FAD_synthase"/>
</dbReference>
<sequence>MSMKIITKKEKEVEEFLKFENTSCVNEEELKQSKNIVILGNFDGVHRGHAKLLERAVKKAREKGYKTIVYTFCEYPQKKESRITTPSEKCQLINNFNIDYVYMDNFEDVKNFSPEEFIEKILIQKLNVREIYCGFNFTLGKGKSGNVRIMENILREKYNNSIVLNIQPLILDDENEIISSTRIRKYIQKSDLSKAKELLGHNFIIMGEVVHGKKLGRTLGFPTANLTFENRIYPELGVYGVYVHIEGDSNIYHGIMNIGKNPTVKSDSLLLNVETNIFDFEQDIYGKIILIEVLEKVGKEKKLNSLEELIQKISDNVSNWRKRIDEKYHNKNKNR</sequence>
<dbReference type="GO" id="GO:0006747">
    <property type="term" value="P:FAD biosynthetic process"/>
    <property type="evidence" value="ECO:0007669"/>
    <property type="project" value="UniProtKB-UniRule"/>
</dbReference>
<dbReference type="GO" id="GO:0009398">
    <property type="term" value="P:FMN biosynthetic process"/>
    <property type="evidence" value="ECO:0007669"/>
    <property type="project" value="UniProtKB-UniRule"/>
</dbReference>
<dbReference type="SMART" id="SM00904">
    <property type="entry name" value="Flavokinase"/>
    <property type="match status" value="1"/>
</dbReference>
<dbReference type="UniPathway" id="UPA00277">
    <property type="reaction ID" value="UER00407"/>
</dbReference>
<feature type="coiled-coil region" evidence="15">
    <location>
        <begin position="296"/>
        <end position="323"/>
    </location>
</feature>
<dbReference type="EMBL" id="AP019822">
    <property type="protein sequence ID" value="BBM36324.1"/>
    <property type="molecule type" value="Genomic_DNA"/>
</dbReference>
<dbReference type="Pfam" id="PF01687">
    <property type="entry name" value="Flavokinase"/>
    <property type="match status" value="1"/>
</dbReference>
<evidence type="ECO:0000313" key="17">
    <source>
        <dbReference type="EMBL" id="BBM36324.1"/>
    </source>
</evidence>
<keyword evidence="10 14" id="KW-0067">ATP-binding</keyword>
<dbReference type="PIRSF" id="PIRSF004491">
    <property type="entry name" value="FAD_Synth"/>
    <property type="match status" value="1"/>
</dbReference>
<evidence type="ECO:0000256" key="3">
    <source>
        <dbReference type="ARBA" id="ARBA00022630"/>
    </source>
</evidence>
<comment type="catalytic activity">
    <reaction evidence="13 14">
        <text>FMN + ATP + H(+) = FAD + diphosphate</text>
        <dbReference type="Rhea" id="RHEA:17237"/>
        <dbReference type="ChEBI" id="CHEBI:15378"/>
        <dbReference type="ChEBI" id="CHEBI:30616"/>
        <dbReference type="ChEBI" id="CHEBI:33019"/>
        <dbReference type="ChEBI" id="CHEBI:57692"/>
        <dbReference type="ChEBI" id="CHEBI:58210"/>
        <dbReference type="EC" id="2.7.7.2"/>
    </reaction>
</comment>
<dbReference type="Gene3D" id="2.40.30.30">
    <property type="entry name" value="Riboflavin kinase-like"/>
    <property type="match status" value="1"/>
</dbReference>
<evidence type="ECO:0000256" key="8">
    <source>
        <dbReference type="ARBA" id="ARBA00022777"/>
    </source>
</evidence>
<dbReference type="STRING" id="714315.GCA_000516535_01263"/>
<dbReference type="Pfam" id="PF06574">
    <property type="entry name" value="FAD_syn"/>
    <property type="match status" value="1"/>
</dbReference>
<keyword evidence="6 14" id="KW-0548">Nucleotidyltransferase</keyword>
<protein>
    <recommendedName>
        <fullName evidence="14">Riboflavin biosynthesis protein</fullName>
    </recommendedName>
    <domain>
        <recommendedName>
            <fullName evidence="14">Riboflavin kinase</fullName>
            <ecNumber evidence="14">2.7.1.26</ecNumber>
        </recommendedName>
        <alternativeName>
            <fullName evidence="14">Flavokinase</fullName>
        </alternativeName>
    </domain>
    <domain>
        <recommendedName>
            <fullName evidence="14">FMN adenylyltransferase</fullName>
            <ecNumber evidence="14">2.7.7.2</ecNumber>
        </recommendedName>
        <alternativeName>
            <fullName evidence="14">FAD pyrophosphorylase</fullName>
        </alternativeName>
        <alternativeName>
            <fullName evidence="14">FAD synthase</fullName>
        </alternativeName>
    </domain>
</protein>
<keyword evidence="9 14" id="KW-0274">FAD</keyword>
<dbReference type="SUPFAM" id="SSF52374">
    <property type="entry name" value="Nucleotidylyl transferase"/>
    <property type="match status" value="1"/>
</dbReference>
<evidence type="ECO:0000313" key="18">
    <source>
        <dbReference type="Proteomes" id="UP000321606"/>
    </source>
</evidence>
<evidence type="ECO:0000256" key="13">
    <source>
        <dbReference type="ARBA" id="ARBA00049494"/>
    </source>
</evidence>
<dbReference type="EC" id="2.7.1.26" evidence="14"/>
<dbReference type="KEGG" id="lgo:JCM16774_1256"/>
<evidence type="ECO:0000256" key="4">
    <source>
        <dbReference type="ARBA" id="ARBA00022643"/>
    </source>
</evidence>
<dbReference type="InterPro" id="IPR014729">
    <property type="entry name" value="Rossmann-like_a/b/a_fold"/>
</dbReference>
<evidence type="ECO:0000256" key="7">
    <source>
        <dbReference type="ARBA" id="ARBA00022741"/>
    </source>
</evidence>
<gene>
    <name evidence="17" type="primary">ribF</name>
    <name evidence="17" type="ORF">JCM16774_1256</name>
</gene>
<keyword evidence="3 14" id="KW-0285">Flavoprotein</keyword>
<dbReference type="GO" id="GO:0008531">
    <property type="term" value="F:riboflavin kinase activity"/>
    <property type="evidence" value="ECO:0007669"/>
    <property type="project" value="UniProtKB-UniRule"/>
</dbReference>
<keyword evidence="7 14" id="KW-0547">Nucleotide-binding</keyword>
<dbReference type="OrthoDB" id="9803667at2"/>
<dbReference type="PANTHER" id="PTHR22749:SF6">
    <property type="entry name" value="RIBOFLAVIN KINASE"/>
    <property type="match status" value="1"/>
</dbReference>
<dbReference type="PANTHER" id="PTHR22749">
    <property type="entry name" value="RIBOFLAVIN KINASE/FMN ADENYLYLTRANSFERASE"/>
    <property type="match status" value="1"/>
</dbReference>
<comment type="similarity">
    <text evidence="14">Belongs to the ribF family.</text>
</comment>
<evidence type="ECO:0000259" key="16">
    <source>
        <dbReference type="SMART" id="SM00904"/>
    </source>
</evidence>
<keyword evidence="15" id="KW-0175">Coiled coil</keyword>
<comment type="pathway">
    <text evidence="1 14">Cofactor biosynthesis; FAD biosynthesis; FAD from FMN: step 1/1.</text>
</comment>
<comment type="catalytic activity">
    <reaction evidence="12 14">
        <text>riboflavin + ATP = FMN + ADP + H(+)</text>
        <dbReference type="Rhea" id="RHEA:14357"/>
        <dbReference type="ChEBI" id="CHEBI:15378"/>
        <dbReference type="ChEBI" id="CHEBI:30616"/>
        <dbReference type="ChEBI" id="CHEBI:57986"/>
        <dbReference type="ChEBI" id="CHEBI:58210"/>
        <dbReference type="ChEBI" id="CHEBI:456216"/>
        <dbReference type="EC" id="2.7.1.26"/>
    </reaction>
</comment>
<dbReference type="InterPro" id="IPR023468">
    <property type="entry name" value="Riboflavin_kinase"/>
</dbReference>
<dbReference type="InterPro" id="IPR002606">
    <property type="entry name" value="Riboflavin_kinase_bac"/>
</dbReference>
<feature type="domain" description="Riboflavin kinase" evidence="16">
    <location>
        <begin position="198"/>
        <end position="325"/>
    </location>
</feature>
<dbReference type="GO" id="GO:0005524">
    <property type="term" value="F:ATP binding"/>
    <property type="evidence" value="ECO:0007669"/>
    <property type="project" value="UniProtKB-UniRule"/>
</dbReference>
<dbReference type="InterPro" id="IPR023465">
    <property type="entry name" value="Riboflavin_kinase_dom_sf"/>
</dbReference>
<evidence type="ECO:0000256" key="1">
    <source>
        <dbReference type="ARBA" id="ARBA00004726"/>
    </source>
</evidence>
<evidence type="ECO:0000256" key="2">
    <source>
        <dbReference type="ARBA" id="ARBA00005201"/>
    </source>
</evidence>
<keyword evidence="4 14" id="KW-0288">FMN</keyword>
<evidence type="ECO:0000256" key="10">
    <source>
        <dbReference type="ARBA" id="ARBA00022840"/>
    </source>
</evidence>
<dbReference type="GO" id="GO:0009231">
    <property type="term" value="P:riboflavin biosynthetic process"/>
    <property type="evidence" value="ECO:0007669"/>
    <property type="project" value="InterPro"/>
</dbReference>
<dbReference type="RefSeq" id="WP_026737661.1">
    <property type="nucleotide sequence ID" value="NZ_AP019822.1"/>
</dbReference>
<name>A0A510JAW9_9FUSO</name>
<dbReference type="InterPro" id="IPR004821">
    <property type="entry name" value="Cyt_trans-like"/>
</dbReference>